<dbReference type="AlphaFoldDB" id="A0A9X4M1N1"/>
<keyword evidence="1" id="KW-0812">Transmembrane</keyword>
<dbReference type="Proteomes" id="UP001152755">
    <property type="component" value="Unassembled WGS sequence"/>
</dbReference>
<dbReference type="EMBL" id="JANRHA010000005">
    <property type="protein sequence ID" value="MDG3014772.1"/>
    <property type="molecule type" value="Genomic_DNA"/>
</dbReference>
<evidence type="ECO:0000256" key="1">
    <source>
        <dbReference type="SAM" id="Phobius"/>
    </source>
</evidence>
<proteinExistence type="predicted"/>
<accession>A0A9X4M1N1</accession>
<reference evidence="2" key="1">
    <citation type="submission" date="2022-08" db="EMBL/GenBank/DDBJ databases">
        <title>Genome analysis of Corynebacteriales strain.</title>
        <authorList>
            <person name="Lee S.D."/>
        </authorList>
    </citation>
    <scope>NUCLEOTIDE SEQUENCE</scope>
    <source>
        <strain evidence="2">D3-21</strain>
    </source>
</reference>
<comment type="caution">
    <text evidence="2">The sequence shown here is derived from an EMBL/GenBank/DDBJ whole genome shotgun (WGS) entry which is preliminary data.</text>
</comment>
<evidence type="ECO:0000313" key="2">
    <source>
        <dbReference type="EMBL" id="MDG3014772.1"/>
    </source>
</evidence>
<protein>
    <submittedName>
        <fullName evidence="2">Uncharacterized protein</fullName>
    </submittedName>
</protein>
<organism evidence="2 3">
    <name type="scientific">Speluncibacter jeojiensis</name>
    <dbReference type="NCBI Taxonomy" id="2710754"/>
    <lineage>
        <taxon>Bacteria</taxon>
        <taxon>Bacillati</taxon>
        <taxon>Actinomycetota</taxon>
        <taxon>Actinomycetes</taxon>
        <taxon>Mycobacteriales</taxon>
        <taxon>Speluncibacteraceae</taxon>
        <taxon>Speluncibacter</taxon>
    </lineage>
</organism>
<gene>
    <name evidence="2" type="ORF">NVS88_09405</name>
</gene>
<feature type="transmembrane region" description="Helical" evidence="1">
    <location>
        <begin position="65"/>
        <end position="87"/>
    </location>
</feature>
<keyword evidence="1" id="KW-1133">Transmembrane helix</keyword>
<feature type="transmembrane region" description="Helical" evidence="1">
    <location>
        <begin position="94"/>
        <end position="114"/>
    </location>
</feature>
<name>A0A9X4M1N1_9ACTN</name>
<keyword evidence="1" id="KW-0472">Membrane</keyword>
<evidence type="ECO:0000313" key="3">
    <source>
        <dbReference type="Proteomes" id="UP001152755"/>
    </source>
</evidence>
<sequence>MNQTEPVVPASTGKSLRITLGAAAGAALAVLGYVPFVWWMQSVFDVPQPSVHPEGLPLSVDPPAVGYWVSWAVPGVAVLLCTLATIPSRPARQFALPLAIAFLALAGLLAWFFVSMDLFFTAD</sequence>
<feature type="transmembrane region" description="Helical" evidence="1">
    <location>
        <begin position="20"/>
        <end position="40"/>
    </location>
</feature>
<keyword evidence="3" id="KW-1185">Reference proteome</keyword>
<dbReference type="RefSeq" id="WP_332519764.1">
    <property type="nucleotide sequence ID" value="NZ_JANRHA010000005.1"/>
</dbReference>